<organism evidence="1">
    <name type="scientific">Eutreptiella gymnastica</name>
    <dbReference type="NCBI Taxonomy" id="73025"/>
    <lineage>
        <taxon>Eukaryota</taxon>
        <taxon>Discoba</taxon>
        <taxon>Euglenozoa</taxon>
        <taxon>Euglenida</taxon>
        <taxon>Spirocuta</taxon>
        <taxon>Euglenophyceae</taxon>
        <taxon>Eutreptiales</taxon>
        <taxon>Eutreptiaceae</taxon>
        <taxon>Eutreptiella</taxon>
    </lineage>
</organism>
<gene>
    <name evidence="1" type="ORF">EGYM00392_LOCUS5465</name>
</gene>
<evidence type="ECO:0000313" key="1">
    <source>
        <dbReference type="EMBL" id="CAD8994410.1"/>
    </source>
</evidence>
<dbReference type="EMBL" id="HBGA01014246">
    <property type="protein sequence ID" value="CAD8994410.1"/>
    <property type="molecule type" value="Transcribed_RNA"/>
</dbReference>
<sequence>MQVVNTALVEGGDCTGMLINPFSVAALYAVTAATDIAHALLACNPPMPIGTPLQLFPMPGLGGSVPWCGWCLHVAPSPVHPCFALRSQHFCGWRGCVLYNAIKTCPRTAQTATLRALFLGATPSLVLVVSTLRRAPPLNLVPKRPILIPVCEAVRV</sequence>
<proteinExistence type="predicted"/>
<dbReference type="AlphaFoldDB" id="A0A7S1HXG9"/>
<accession>A0A7S1HXG9</accession>
<name>A0A7S1HXG9_9EUGL</name>
<reference evidence="1" key="1">
    <citation type="submission" date="2021-01" db="EMBL/GenBank/DDBJ databases">
        <authorList>
            <person name="Corre E."/>
            <person name="Pelletier E."/>
            <person name="Niang G."/>
            <person name="Scheremetjew M."/>
            <person name="Finn R."/>
            <person name="Kale V."/>
            <person name="Holt S."/>
            <person name="Cochrane G."/>
            <person name="Meng A."/>
            <person name="Brown T."/>
            <person name="Cohen L."/>
        </authorList>
    </citation>
    <scope>NUCLEOTIDE SEQUENCE</scope>
    <source>
        <strain evidence="1">NIES-381</strain>
    </source>
</reference>
<protein>
    <submittedName>
        <fullName evidence="1">Uncharacterized protein</fullName>
    </submittedName>
</protein>